<dbReference type="GO" id="GO:0032259">
    <property type="term" value="P:methylation"/>
    <property type="evidence" value="ECO:0007669"/>
    <property type="project" value="UniProtKB-KW"/>
</dbReference>
<dbReference type="EMBL" id="CDQK01000002">
    <property type="protein sequence ID" value="CEP21320.1"/>
    <property type="molecule type" value="Genomic_DNA"/>
</dbReference>
<accession>A0A0H5C0M2</accession>
<dbReference type="GO" id="GO:0016787">
    <property type="term" value="F:hydrolase activity"/>
    <property type="evidence" value="ECO:0007669"/>
    <property type="project" value="UniProtKB-KW"/>
</dbReference>
<comment type="similarity">
    <text evidence="3">Belongs to the class I-like SAM-binding methyltransferase superfamily. RKM5 family.</text>
</comment>
<protein>
    <recommendedName>
        <fullName evidence="4">Ribosomal lysine N-methyltransferase 5</fullName>
    </recommendedName>
</protein>
<sequence>MVKQMEDFLEEVTLDDVSSHIYELYSHPNEHDLGIQSRTSMVKVTIDDVDREFEFQQSLSSLNQQGSTTGFVLWSVSIPFVGWILDDKLSPYDLRGKTVVELGSGVTGLLSCALGPSCKHYISTDQHHILKLLKQNICSNLCDFASSTMHIPSNGGKLKGTVDVVELDWEDLDSGVWNLQQVCSLDSIDYIVACDVVYNDYLIPFLVDAIARLCHQTSTVLIALQLRLPENIEQFVEQVLTRGLRIWRHLEHCLVPELREGFVIYRITR</sequence>
<keyword evidence="2" id="KW-0949">S-adenosyl-L-methionine</keyword>
<keyword evidence="1" id="KW-0489">Methyltransferase</keyword>
<name>A0A0H5C0M2_CYBJN</name>
<dbReference type="AlphaFoldDB" id="A0A0H5C0M2"/>
<evidence type="ECO:0000256" key="4">
    <source>
        <dbReference type="ARBA" id="ARBA00039932"/>
    </source>
</evidence>
<dbReference type="GO" id="GO:0008757">
    <property type="term" value="F:S-adenosylmethionine-dependent methyltransferase activity"/>
    <property type="evidence" value="ECO:0007669"/>
    <property type="project" value="UniProtKB-ARBA"/>
</dbReference>
<gene>
    <name evidence="5" type="ORF">BN1211_1389</name>
</gene>
<dbReference type="GO" id="GO:0032991">
    <property type="term" value="C:protein-containing complex"/>
    <property type="evidence" value="ECO:0007669"/>
    <property type="project" value="TreeGrafter"/>
</dbReference>
<dbReference type="Gene3D" id="3.40.50.150">
    <property type="entry name" value="Vaccinia Virus protein VP39"/>
    <property type="match status" value="1"/>
</dbReference>
<evidence type="ECO:0000256" key="1">
    <source>
        <dbReference type="ARBA" id="ARBA00022603"/>
    </source>
</evidence>
<dbReference type="PANTHER" id="PTHR14614">
    <property type="entry name" value="HEPATOCELLULAR CARCINOMA-ASSOCIATED ANTIGEN"/>
    <property type="match status" value="1"/>
</dbReference>
<dbReference type="InterPro" id="IPR019410">
    <property type="entry name" value="Methyltransf_16"/>
</dbReference>
<proteinExistence type="inferred from homology"/>
<keyword evidence="5" id="KW-0378">Hydrolase</keyword>
<evidence type="ECO:0000313" key="6">
    <source>
        <dbReference type="Proteomes" id="UP000038830"/>
    </source>
</evidence>
<dbReference type="PANTHER" id="PTHR14614:SF109">
    <property type="entry name" value="RIBOSOMAL LYSINE N-METHYLTRANSFERASE 5"/>
    <property type="match status" value="1"/>
</dbReference>
<dbReference type="SUPFAM" id="SSF53335">
    <property type="entry name" value="S-adenosyl-L-methionine-dependent methyltransferases"/>
    <property type="match status" value="1"/>
</dbReference>
<evidence type="ECO:0000256" key="3">
    <source>
        <dbReference type="ARBA" id="ARBA00038458"/>
    </source>
</evidence>
<dbReference type="Pfam" id="PF10294">
    <property type="entry name" value="Methyltransf_16"/>
    <property type="match status" value="1"/>
</dbReference>
<keyword evidence="1" id="KW-0808">Transferase</keyword>
<evidence type="ECO:0000313" key="5">
    <source>
        <dbReference type="EMBL" id="CEP21320.1"/>
    </source>
</evidence>
<organism evidence="5 6">
    <name type="scientific">Cyberlindnera jadinii (strain ATCC 18201 / CBS 1600 / BCRC 20928 / JCM 3617 / NBRC 0987 / NRRL Y-1542)</name>
    <name type="common">Torula yeast</name>
    <name type="synonym">Candida utilis</name>
    <dbReference type="NCBI Taxonomy" id="983966"/>
    <lineage>
        <taxon>Eukaryota</taxon>
        <taxon>Fungi</taxon>
        <taxon>Dikarya</taxon>
        <taxon>Ascomycota</taxon>
        <taxon>Saccharomycotina</taxon>
        <taxon>Saccharomycetes</taxon>
        <taxon>Phaffomycetales</taxon>
        <taxon>Phaffomycetaceae</taxon>
        <taxon>Cyberlindnera</taxon>
    </lineage>
</organism>
<reference evidence="6" key="1">
    <citation type="journal article" date="2015" name="J. Biotechnol.">
        <title>The structure of the Cyberlindnera jadinii genome and its relation to Candida utilis analyzed by the occurrence of single nucleotide polymorphisms.</title>
        <authorList>
            <person name="Rupp O."/>
            <person name="Brinkrolf K."/>
            <person name="Buerth C."/>
            <person name="Kunigo M."/>
            <person name="Schneider J."/>
            <person name="Jaenicke S."/>
            <person name="Goesmann A."/>
            <person name="Puehler A."/>
            <person name="Jaeger K.-E."/>
            <person name="Ernst J.F."/>
        </authorList>
    </citation>
    <scope>NUCLEOTIDE SEQUENCE [LARGE SCALE GENOMIC DNA]</scope>
    <source>
        <strain evidence="6">ATCC 18201 / CBS 1600 / BCRC 20928 / JCM 3617 / NBRC 0987 / NRRL Y-1542</strain>
    </source>
</reference>
<dbReference type="Proteomes" id="UP000038830">
    <property type="component" value="Unassembled WGS sequence"/>
</dbReference>
<evidence type="ECO:0000256" key="2">
    <source>
        <dbReference type="ARBA" id="ARBA00022691"/>
    </source>
</evidence>
<dbReference type="GO" id="GO:0005829">
    <property type="term" value="C:cytosol"/>
    <property type="evidence" value="ECO:0007669"/>
    <property type="project" value="TreeGrafter"/>
</dbReference>
<dbReference type="InterPro" id="IPR029063">
    <property type="entry name" value="SAM-dependent_MTases_sf"/>
</dbReference>